<dbReference type="InterPro" id="IPR035979">
    <property type="entry name" value="RBD_domain_sf"/>
</dbReference>
<sequence length="134" mass="14405">MSIIIRLQNLPLSAKAADIREFFGDLKIPKGAVNIVGGSEGDAFIGFASDEDARLAMRLDQKSLHSSKIKLLLSSRAEMEGVISKAHAMAAAVFSGKPNTPPSSATTQKASDNGNQENHKMRGSDGTLYFLQNW</sequence>
<organism evidence="6 7">
    <name type="scientific">Ditylenchus destructor</name>
    <dbReference type="NCBI Taxonomy" id="166010"/>
    <lineage>
        <taxon>Eukaryota</taxon>
        <taxon>Metazoa</taxon>
        <taxon>Ecdysozoa</taxon>
        <taxon>Nematoda</taxon>
        <taxon>Chromadorea</taxon>
        <taxon>Rhabditida</taxon>
        <taxon>Tylenchina</taxon>
        <taxon>Tylenchomorpha</taxon>
        <taxon>Sphaerularioidea</taxon>
        <taxon>Anguinidae</taxon>
        <taxon>Anguininae</taxon>
        <taxon>Ditylenchus</taxon>
    </lineage>
</organism>
<evidence type="ECO:0000256" key="3">
    <source>
        <dbReference type="PROSITE-ProRule" id="PRU00176"/>
    </source>
</evidence>
<gene>
    <name evidence="6" type="ORF">DdX_07035</name>
</gene>
<evidence type="ECO:0000256" key="4">
    <source>
        <dbReference type="SAM" id="MobiDB-lite"/>
    </source>
</evidence>
<evidence type="ECO:0000313" key="7">
    <source>
        <dbReference type="Proteomes" id="UP001201812"/>
    </source>
</evidence>
<dbReference type="SUPFAM" id="SSF54928">
    <property type="entry name" value="RNA-binding domain, RBD"/>
    <property type="match status" value="1"/>
</dbReference>
<keyword evidence="2 3" id="KW-0694">RNA-binding</keyword>
<evidence type="ECO:0000259" key="5">
    <source>
        <dbReference type="PROSITE" id="PS50102"/>
    </source>
</evidence>
<feature type="domain" description="RRM" evidence="5">
    <location>
        <begin position="3"/>
        <end position="76"/>
    </location>
</feature>
<proteinExistence type="predicted"/>
<dbReference type="InterPro" id="IPR000504">
    <property type="entry name" value="RRM_dom"/>
</dbReference>
<evidence type="ECO:0000256" key="1">
    <source>
        <dbReference type="ARBA" id="ARBA00022737"/>
    </source>
</evidence>
<dbReference type="PANTHER" id="PTHR13976">
    <property type="entry name" value="HETEROGENEOUS NUCLEAR RIBONUCLEOPROTEIN-RELATED"/>
    <property type="match status" value="1"/>
</dbReference>
<dbReference type="Gene3D" id="3.30.70.330">
    <property type="match status" value="1"/>
</dbReference>
<dbReference type="Pfam" id="PF00076">
    <property type="entry name" value="RRM_1"/>
    <property type="match status" value="1"/>
</dbReference>
<keyword evidence="1" id="KW-0677">Repeat</keyword>
<keyword evidence="7" id="KW-1185">Reference proteome</keyword>
<feature type="compositionally biased region" description="Polar residues" evidence="4">
    <location>
        <begin position="102"/>
        <end position="116"/>
    </location>
</feature>
<dbReference type="EMBL" id="JAKKPZ010000009">
    <property type="protein sequence ID" value="KAI1717295.1"/>
    <property type="molecule type" value="Genomic_DNA"/>
</dbReference>
<comment type="caution">
    <text evidence="6">The sequence shown here is derived from an EMBL/GenBank/DDBJ whole genome shotgun (WGS) entry which is preliminary data.</text>
</comment>
<evidence type="ECO:0000256" key="2">
    <source>
        <dbReference type="ARBA" id="ARBA00022884"/>
    </source>
</evidence>
<reference evidence="6" key="1">
    <citation type="submission" date="2022-01" db="EMBL/GenBank/DDBJ databases">
        <title>Genome Sequence Resource for Two Populations of Ditylenchus destructor, the Migratory Endoparasitic Phytonematode.</title>
        <authorList>
            <person name="Zhang H."/>
            <person name="Lin R."/>
            <person name="Xie B."/>
        </authorList>
    </citation>
    <scope>NUCLEOTIDE SEQUENCE</scope>
    <source>
        <strain evidence="6">BazhouSP</strain>
    </source>
</reference>
<dbReference type="Proteomes" id="UP001201812">
    <property type="component" value="Unassembled WGS sequence"/>
</dbReference>
<dbReference type="AlphaFoldDB" id="A0AAD4N709"/>
<dbReference type="SMART" id="SM00360">
    <property type="entry name" value="RRM"/>
    <property type="match status" value="1"/>
</dbReference>
<name>A0AAD4N709_9BILA</name>
<feature type="region of interest" description="Disordered" evidence="4">
    <location>
        <begin position="94"/>
        <end position="126"/>
    </location>
</feature>
<dbReference type="InterPro" id="IPR050666">
    <property type="entry name" value="ESRP"/>
</dbReference>
<accession>A0AAD4N709</accession>
<dbReference type="InterPro" id="IPR012677">
    <property type="entry name" value="Nucleotide-bd_a/b_plait_sf"/>
</dbReference>
<evidence type="ECO:0000313" key="6">
    <source>
        <dbReference type="EMBL" id="KAI1717295.1"/>
    </source>
</evidence>
<dbReference type="PROSITE" id="PS50102">
    <property type="entry name" value="RRM"/>
    <property type="match status" value="1"/>
</dbReference>
<dbReference type="GO" id="GO:0003723">
    <property type="term" value="F:RNA binding"/>
    <property type="evidence" value="ECO:0007669"/>
    <property type="project" value="UniProtKB-UniRule"/>
</dbReference>
<protein>
    <submittedName>
        <fullName evidence="6">RNA-binding protein 12</fullName>
    </submittedName>
</protein>